<dbReference type="AlphaFoldDB" id="A0A644XIX6"/>
<dbReference type="SUPFAM" id="SSF89155">
    <property type="entry name" value="TorD-like"/>
    <property type="match status" value="1"/>
</dbReference>
<sequence>MSLPGIGPVSFLGRARRQPRPPVPHTARQRALTHMATSVLLAYPGEEAVAKYPTIAAELGGLPRPIADRLGAFLTHAEHVGPDGLAQEYVATFDLKRKCSLYLSYFLTGDTRKRGTALVTFLEVYRAAGFEFDAAELPDFLPVVLEFSAVGDAELAGVLLASHREGLEVLREALAALGSPWTGVVEAVTLTLPHVDEATRRRTLDLIAGGPPAEMVGADALGPGEPLVAAATGSHLPLIPSPARPQE</sequence>
<comment type="caution">
    <text evidence="3">The sequence shown here is derived from an EMBL/GenBank/DDBJ whole genome shotgun (WGS) entry which is preliminary data.</text>
</comment>
<evidence type="ECO:0000256" key="1">
    <source>
        <dbReference type="ARBA" id="ARBA00023063"/>
    </source>
</evidence>
<proteinExistence type="predicted"/>
<dbReference type="GO" id="GO:0042128">
    <property type="term" value="P:nitrate assimilation"/>
    <property type="evidence" value="ECO:0007669"/>
    <property type="project" value="UniProtKB-KW"/>
</dbReference>
<reference evidence="3" key="1">
    <citation type="submission" date="2019-08" db="EMBL/GenBank/DDBJ databases">
        <authorList>
            <person name="Kucharzyk K."/>
            <person name="Murdoch R.W."/>
            <person name="Higgins S."/>
            <person name="Loffler F."/>
        </authorList>
    </citation>
    <scope>NUCLEOTIDE SEQUENCE</scope>
</reference>
<dbReference type="InterPro" id="IPR036411">
    <property type="entry name" value="TorD-like_sf"/>
</dbReference>
<feature type="region of interest" description="Disordered" evidence="2">
    <location>
        <begin position="1"/>
        <end position="24"/>
    </location>
</feature>
<dbReference type="Pfam" id="PF02613">
    <property type="entry name" value="Nitrate_red_del"/>
    <property type="match status" value="1"/>
</dbReference>
<dbReference type="GO" id="GO:0051131">
    <property type="term" value="P:chaperone-mediated protein complex assembly"/>
    <property type="evidence" value="ECO:0007669"/>
    <property type="project" value="InterPro"/>
</dbReference>
<keyword evidence="1" id="KW-0534">Nitrate assimilation</keyword>
<dbReference type="InterPro" id="IPR003765">
    <property type="entry name" value="NO3_reductase_chaperone_NarJ"/>
</dbReference>
<dbReference type="GO" id="GO:0016530">
    <property type="term" value="F:metallochaperone activity"/>
    <property type="evidence" value="ECO:0007669"/>
    <property type="project" value="TreeGrafter"/>
</dbReference>
<evidence type="ECO:0008006" key="4">
    <source>
        <dbReference type="Google" id="ProtNLM"/>
    </source>
</evidence>
<organism evidence="3">
    <name type="scientific">bioreactor metagenome</name>
    <dbReference type="NCBI Taxonomy" id="1076179"/>
    <lineage>
        <taxon>unclassified sequences</taxon>
        <taxon>metagenomes</taxon>
        <taxon>ecological metagenomes</taxon>
    </lineage>
</organism>
<protein>
    <recommendedName>
        <fullName evidence="4">Nitrate reductase molybdenum cofactor assembly chaperone NarJ</fullName>
    </recommendedName>
</protein>
<dbReference type="Gene3D" id="1.10.3480.10">
    <property type="entry name" value="TorD-like"/>
    <property type="match status" value="1"/>
</dbReference>
<dbReference type="GO" id="GO:0051082">
    <property type="term" value="F:unfolded protein binding"/>
    <property type="evidence" value="ECO:0007669"/>
    <property type="project" value="InterPro"/>
</dbReference>
<evidence type="ECO:0000313" key="3">
    <source>
        <dbReference type="EMBL" id="MPM16150.1"/>
    </source>
</evidence>
<accession>A0A644XIX6</accession>
<dbReference type="InterPro" id="IPR020945">
    <property type="entry name" value="DMSO/NO3_reduct_chaperone"/>
</dbReference>
<dbReference type="NCBIfam" id="TIGR00684">
    <property type="entry name" value="narJ"/>
    <property type="match status" value="1"/>
</dbReference>
<dbReference type="EMBL" id="VSSQ01002560">
    <property type="protein sequence ID" value="MPM16150.1"/>
    <property type="molecule type" value="Genomic_DNA"/>
</dbReference>
<dbReference type="PANTHER" id="PTHR43680:SF2">
    <property type="entry name" value="NITRATE REDUCTASE MOLYBDENUM COFACTOR ASSEMBLY CHAPERONE NARJ"/>
    <property type="match status" value="1"/>
</dbReference>
<gene>
    <name evidence="3" type="ORF">SDC9_62526</name>
</gene>
<name>A0A644XIX6_9ZZZZ</name>
<dbReference type="PANTHER" id="PTHR43680">
    <property type="entry name" value="NITRATE REDUCTASE MOLYBDENUM COFACTOR ASSEMBLY CHAPERONE"/>
    <property type="match status" value="1"/>
</dbReference>
<evidence type="ECO:0000256" key="2">
    <source>
        <dbReference type="SAM" id="MobiDB-lite"/>
    </source>
</evidence>